<organism evidence="2 3">
    <name type="scientific">Rossellomorea marisflavi</name>
    <dbReference type="NCBI Taxonomy" id="189381"/>
    <lineage>
        <taxon>Bacteria</taxon>
        <taxon>Bacillati</taxon>
        <taxon>Bacillota</taxon>
        <taxon>Bacilli</taxon>
        <taxon>Bacillales</taxon>
        <taxon>Bacillaceae</taxon>
        <taxon>Rossellomorea</taxon>
    </lineage>
</organism>
<reference evidence="2 3" key="1">
    <citation type="submission" date="2019-08" db="EMBL/GenBank/DDBJ databases">
        <title>Bacillus genomes from the desert of Cuatro Cienegas, Coahuila.</title>
        <authorList>
            <person name="Olmedo-Alvarez G."/>
        </authorList>
    </citation>
    <scope>NUCLEOTIDE SEQUENCE [LARGE SCALE GENOMIC DNA]</scope>
    <source>
        <strain evidence="2 3">CH108_3D</strain>
    </source>
</reference>
<sequence>MIRESLYFSFAGRKSTEFPIVNVSLGSGMFEESLTSSKSIVETSVAGNNVPYFQRIKREPITFSLRFAFTEPWNDEMIDEVIRWLDVDYYEPLFFSSNIDRIYYGMIVDSIEQIHNGLSEGYVNLNVRCNGAYKYSPEITSPIYEIDNEDLIEIVNTGHLPTSPLIFIQKIGDGSLTIENLSSTDEVFFIKDLKDNEQLTIDCESRRIETNLENVNHYDDFNDNYIELSVGYNEYRIIGDCRIKFEYQFLYK</sequence>
<dbReference type="InterPro" id="IPR048276">
    <property type="entry name" value="Phage_tail-like_C"/>
</dbReference>
<evidence type="ECO:0000313" key="2">
    <source>
        <dbReference type="EMBL" id="TYS56452.1"/>
    </source>
</evidence>
<comment type="caution">
    <text evidence="2">The sequence shown here is derived from an EMBL/GenBank/DDBJ whole genome shotgun (WGS) entry which is preliminary data.</text>
</comment>
<dbReference type="Pfam" id="PF20753">
    <property type="entry name" value="DUF6558_C"/>
    <property type="match status" value="1"/>
</dbReference>
<feature type="domain" description="Phage tail-like C-terminal" evidence="1">
    <location>
        <begin position="148"/>
        <end position="247"/>
    </location>
</feature>
<dbReference type="EMBL" id="VTEQ01000001">
    <property type="protein sequence ID" value="TYS56452.1"/>
    <property type="molecule type" value="Genomic_DNA"/>
</dbReference>
<proteinExistence type="predicted"/>
<dbReference type="AlphaFoldDB" id="A0A5D4S3K9"/>
<gene>
    <name evidence="2" type="ORF">FZC83_02435</name>
</gene>
<name>A0A5D4S3K9_9BACI</name>
<evidence type="ECO:0000313" key="3">
    <source>
        <dbReference type="Proteomes" id="UP000322997"/>
    </source>
</evidence>
<dbReference type="Gene3D" id="2.60.120.860">
    <property type="match status" value="1"/>
</dbReference>
<dbReference type="Gene3D" id="2.40.30.200">
    <property type="match status" value="1"/>
</dbReference>
<protein>
    <submittedName>
        <fullName evidence="2">Phage tail protein</fullName>
    </submittedName>
</protein>
<evidence type="ECO:0000259" key="1">
    <source>
        <dbReference type="Pfam" id="PF20753"/>
    </source>
</evidence>
<dbReference type="Proteomes" id="UP000322997">
    <property type="component" value="Unassembled WGS sequence"/>
</dbReference>
<dbReference type="RefSeq" id="WP_148984485.1">
    <property type="nucleotide sequence ID" value="NZ_JBNILK010000001.1"/>
</dbReference>
<accession>A0A5D4S3K9</accession>